<dbReference type="AlphaFoldDB" id="A0AAV7LTI6"/>
<evidence type="ECO:0000313" key="1">
    <source>
        <dbReference type="EMBL" id="KAJ1094284.1"/>
    </source>
</evidence>
<evidence type="ECO:0000313" key="2">
    <source>
        <dbReference type="Proteomes" id="UP001066276"/>
    </source>
</evidence>
<accession>A0AAV7LTI6</accession>
<keyword evidence="2" id="KW-1185">Reference proteome</keyword>
<sequence>MSMRLQDFVYNIEYVPGRNNVLADYLSRMPTEILEWDADVAEELQIALIHDDEALSIKEEPIKKRNVDDFLEDIRMEENKVSDNSMSDRIEDVVVSERNSECIDENLENEEVPACVTSDVGESVIGENVRSMEKHLAFGNADSAPKGCDNKEGGRCVVFVMNCMYVIIKMYLCEAVACLRSDSRVGDSGGGGGDR</sequence>
<comment type="caution">
    <text evidence="1">The sequence shown here is derived from an EMBL/GenBank/DDBJ whole genome shotgun (WGS) entry which is preliminary data.</text>
</comment>
<reference evidence="1" key="1">
    <citation type="journal article" date="2022" name="bioRxiv">
        <title>Sequencing and chromosome-scale assembly of the giantPleurodeles waltlgenome.</title>
        <authorList>
            <person name="Brown T."/>
            <person name="Elewa A."/>
            <person name="Iarovenko S."/>
            <person name="Subramanian E."/>
            <person name="Araus A.J."/>
            <person name="Petzold A."/>
            <person name="Susuki M."/>
            <person name="Suzuki K.-i.T."/>
            <person name="Hayashi T."/>
            <person name="Toyoda A."/>
            <person name="Oliveira C."/>
            <person name="Osipova E."/>
            <person name="Leigh N.D."/>
            <person name="Simon A."/>
            <person name="Yun M.H."/>
        </authorList>
    </citation>
    <scope>NUCLEOTIDE SEQUENCE</scope>
    <source>
        <strain evidence="1">20211129_DDA</strain>
        <tissue evidence="1">Liver</tissue>
    </source>
</reference>
<proteinExistence type="predicted"/>
<gene>
    <name evidence="1" type="ORF">NDU88_007362</name>
</gene>
<protein>
    <submittedName>
        <fullName evidence="1">Uncharacterized protein</fullName>
    </submittedName>
</protein>
<dbReference type="Proteomes" id="UP001066276">
    <property type="component" value="Chromosome 11"/>
</dbReference>
<name>A0AAV7LTI6_PLEWA</name>
<dbReference type="EMBL" id="JANPWB010000015">
    <property type="protein sequence ID" value="KAJ1094284.1"/>
    <property type="molecule type" value="Genomic_DNA"/>
</dbReference>
<organism evidence="1 2">
    <name type="scientific">Pleurodeles waltl</name>
    <name type="common">Iberian ribbed newt</name>
    <dbReference type="NCBI Taxonomy" id="8319"/>
    <lineage>
        <taxon>Eukaryota</taxon>
        <taxon>Metazoa</taxon>
        <taxon>Chordata</taxon>
        <taxon>Craniata</taxon>
        <taxon>Vertebrata</taxon>
        <taxon>Euteleostomi</taxon>
        <taxon>Amphibia</taxon>
        <taxon>Batrachia</taxon>
        <taxon>Caudata</taxon>
        <taxon>Salamandroidea</taxon>
        <taxon>Salamandridae</taxon>
        <taxon>Pleurodelinae</taxon>
        <taxon>Pleurodeles</taxon>
    </lineage>
</organism>